<evidence type="ECO:0000256" key="1">
    <source>
        <dbReference type="ARBA" id="ARBA00004120"/>
    </source>
</evidence>
<dbReference type="GO" id="GO:0030154">
    <property type="term" value="P:cell differentiation"/>
    <property type="evidence" value="ECO:0007669"/>
    <property type="project" value="UniProtKB-KW"/>
</dbReference>
<dbReference type="InterPro" id="IPR029600">
    <property type="entry name" value="IFT81"/>
</dbReference>
<evidence type="ECO:0000256" key="10">
    <source>
        <dbReference type="ARBA" id="ARBA00023212"/>
    </source>
</evidence>
<reference evidence="19" key="2">
    <citation type="journal article" date="2023" name="Infect Dis Poverty">
        <title>Chromosome-scale genome of the human blood fluke Schistosoma mekongi and its implications for public health.</title>
        <authorList>
            <person name="Zhou M."/>
            <person name="Xu L."/>
            <person name="Xu D."/>
            <person name="Chen W."/>
            <person name="Khan J."/>
            <person name="Hu Y."/>
            <person name="Huang H."/>
            <person name="Wei H."/>
            <person name="Zhang Y."/>
            <person name="Chusongsang P."/>
            <person name="Tanasarnprasert K."/>
            <person name="Hu X."/>
            <person name="Limpanont Y."/>
            <person name="Lv Z."/>
        </authorList>
    </citation>
    <scope>NUCLEOTIDE SEQUENCE</scope>
    <source>
        <strain evidence="19">LV_2022a</strain>
    </source>
</reference>
<evidence type="ECO:0000256" key="6">
    <source>
        <dbReference type="ARBA" id="ARBA00022871"/>
    </source>
</evidence>
<keyword evidence="20" id="KW-1185">Reference proteome</keyword>
<dbReference type="InterPro" id="IPR041146">
    <property type="entry name" value="IFT81_CH"/>
</dbReference>
<keyword evidence="3" id="KW-0597">Phosphoprotein</keyword>
<feature type="region of interest" description="Disordered" evidence="17">
    <location>
        <begin position="601"/>
        <end position="622"/>
    </location>
</feature>
<evidence type="ECO:0000256" key="17">
    <source>
        <dbReference type="SAM" id="MobiDB-lite"/>
    </source>
</evidence>
<protein>
    <recommendedName>
        <fullName evidence="14">Intraflagellar transport protein 81 homolog</fullName>
    </recommendedName>
    <alternativeName>
        <fullName evidence="15">Carnitine deficiency-associated protein expressed in ventricle 1</fullName>
    </alternativeName>
</protein>
<evidence type="ECO:0000256" key="5">
    <source>
        <dbReference type="ARBA" id="ARBA00022794"/>
    </source>
</evidence>
<dbReference type="EMBL" id="JALJAT010000001">
    <property type="protein sequence ID" value="KAK4475016.1"/>
    <property type="molecule type" value="Genomic_DNA"/>
</dbReference>
<proteinExistence type="inferred from homology"/>
<evidence type="ECO:0000256" key="4">
    <source>
        <dbReference type="ARBA" id="ARBA00022782"/>
    </source>
</evidence>
<comment type="subcellular location">
    <subcellularLocation>
        <location evidence="1">Cytoplasm</location>
        <location evidence="1">Cytoskeleton</location>
        <location evidence="1">Cilium basal body</location>
    </subcellularLocation>
</comment>
<reference evidence="19" key="1">
    <citation type="submission" date="2022-04" db="EMBL/GenBank/DDBJ databases">
        <authorList>
            <person name="Xu L."/>
            <person name="Lv Z."/>
        </authorList>
    </citation>
    <scope>NUCLEOTIDE SEQUENCE</scope>
    <source>
        <strain evidence="19">LV_2022a</strain>
    </source>
</reference>
<dbReference type="PANTHER" id="PTHR15614:SF2">
    <property type="entry name" value="INTRAFLAGELLAR TRANSPORT PROTEIN 81 HOMOLOG"/>
    <property type="match status" value="1"/>
</dbReference>
<evidence type="ECO:0000256" key="16">
    <source>
        <dbReference type="SAM" id="Coils"/>
    </source>
</evidence>
<keyword evidence="10" id="KW-0206">Cytoskeleton</keyword>
<keyword evidence="11" id="KW-0966">Cell projection</keyword>
<gene>
    <name evidence="19" type="ORF">MN116_002114</name>
</gene>
<comment type="similarity">
    <text evidence="12">Belongs to the IFT81 family.</text>
</comment>
<dbReference type="InterPro" id="IPR043016">
    <property type="entry name" value="IFT81_N_sf"/>
</dbReference>
<organism evidence="19 20">
    <name type="scientific">Schistosoma mekongi</name>
    <name type="common">Parasitic worm</name>
    <dbReference type="NCBI Taxonomy" id="38744"/>
    <lineage>
        <taxon>Eukaryota</taxon>
        <taxon>Metazoa</taxon>
        <taxon>Spiralia</taxon>
        <taxon>Lophotrochozoa</taxon>
        <taxon>Platyhelminthes</taxon>
        <taxon>Trematoda</taxon>
        <taxon>Digenea</taxon>
        <taxon>Strigeidida</taxon>
        <taxon>Schistosomatoidea</taxon>
        <taxon>Schistosomatidae</taxon>
        <taxon>Schistosoma</taxon>
    </lineage>
</organism>
<feature type="coiled-coil region" evidence="16">
    <location>
        <begin position="168"/>
        <end position="195"/>
    </location>
</feature>
<dbReference type="GO" id="GO:0036064">
    <property type="term" value="C:ciliary basal body"/>
    <property type="evidence" value="ECO:0007669"/>
    <property type="project" value="TreeGrafter"/>
</dbReference>
<evidence type="ECO:0000313" key="19">
    <source>
        <dbReference type="EMBL" id="KAK4475016.1"/>
    </source>
</evidence>
<evidence type="ECO:0000259" key="18">
    <source>
        <dbReference type="Pfam" id="PF18383"/>
    </source>
</evidence>
<evidence type="ECO:0000256" key="7">
    <source>
        <dbReference type="ARBA" id="ARBA00022990"/>
    </source>
</evidence>
<dbReference type="Gene3D" id="1.10.418.70">
    <property type="entry name" value="Intraflagellar transport protein 81, N-terminal domain"/>
    <property type="match status" value="1"/>
</dbReference>
<keyword evidence="9" id="KW-0969">Cilium</keyword>
<dbReference type="PANTHER" id="PTHR15614">
    <property type="entry name" value="INTRAFLAGELLAR TRANSPORT PROTEIN 81 HOMOLOG"/>
    <property type="match status" value="1"/>
</dbReference>
<dbReference type="FunFam" id="1.10.418.70:FF:000001">
    <property type="entry name" value="Intraflagellar transport protein 81 homolog"/>
    <property type="match status" value="1"/>
</dbReference>
<keyword evidence="4" id="KW-0221">Differentiation</keyword>
<evidence type="ECO:0000256" key="8">
    <source>
        <dbReference type="ARBA" id="ARBA00023054"/>
    </source>
</evidence>
<dbReference type="AlphaFoldDB" id="A0AAE2D893"/>
<sequence length="707" mass="82134">MSDALKLITQKLNNEPFNRNYSVISFDALGPVNLLQVLNDVIGEIDSKHKIDIREERPDQMSLRLLEALRIFRYKLPSDSENLSLFRQSLVTGNKAIIYPLLEWLLTKMPELRKRAYLSRYLVKINIPVDFMQDEEISGLYQQYENAVENFKKSHKMFERVKSGGLTTSEVKKDISAMQEEKDQLTRRVERMKKKLEAFPTSGTMLEMAKRLRLEREKEVKLSKQIKEQKLSMTNLDQRIQRTQQQVNELRKATTGSTATGLLQRIEEETRVNQYMLSEKLPKELSTTKKYVEHLNKVISQPAMNQSFLDQLTQQLRDVNSELNKLIEKRMISNEPFDNKISLFRQQAAIVARKKLAAADILTAERNKLSELDERLEKMKNQLGVSTVENNEGDVNRNVMTCLKSDEFQRYVAKLRSKNTIYKQKRAELSELRAEKGILSRTVEILRNEENDVKTLLANTDSTQIADDYLETKENLSKIPKQMSVLNEQKCTTPEELSKVIQQLNGRINAKREQLAPIIQELRQMRQKAQELGQIHTEKKSAYDALTAGQESQSIRLEQEVRTIREAEKNEESKFHYLTASLEILHIQQNRLQEEMRGYVSSGTSHSGLSSNRDENMTESAVEKRKSYRDIYTRKIAEQEALTRTLKQEQKHLLENEKADLKQVNLWTNLLHLLEIKQITREANEALEKAGGEYADVVKIEKDRMLL</sequence>
<feature type="compositionally biased region" description="Low complexity" evidence="17">
    <location>
        <begin position="601"/>
        <end position="611"/>
    </location>
</feature>
<keyword evidence="5" id="KW-0970">Cilium biogenesis/degradation</keyword>
<evidence type="ECO:0000256" key="11">
    <source>
        <dbReference type="ARBA" id="ARBA00023273"/>
    </source>
</evidence>
<dbReference type="GO" id="GO:0007283">
    <property type="term" value="P:spermatogenesis"/>
    <property type="evidence" value="ECO:0007669"/>
    <property type="project" value="UniProtKB-KW"/>
</dbReference>
<evidence type="ECO:0000256" key="9">
    <source>
        <dbReference type="ARBA" id="ARBA00023069"/>
    </source>
</evidence>
<evidence type="ECO:0000256" key="2">
    <source>
        <dbReference type="ARBA" id="ARBA00022490"/>
    </source>
</evidence>
<comment type="caution">
    <text evidence="19">The sequence shown here is derived from an EMBL/GenBank/DDBJ whole genome shotgun (WGS) entry which is preliminary data.</text>
</comment>
<dbReference type="GO" id="GO:0060271">
    <property type="term" value="P:cilium assembly"/>
    <property type="evidence" value="ECO:0007669"/>
    <property type="project" value="InterPro"/>
</dbReference>
<evidence type="ECO:0000256" key="15">
    <source>
        <dbReference type="ARBA" id="ARBA00079903"/>
    </source>
</evidence>
<name>A0AAE2D893_SCHME</name>
<feature type="coiled-coil region" evidence="16">
    <location>
        <begin position="415"/>
        <end position="449"/>
    </location>
</feature>
<keyword evidence="6" id="KW-0744">Spermatogenesis</keyword>
<dbReference type="GO" id="GO:0030992">
    <property type="term" value="C:intraciliary transport particle B"/>
    <property type="evidence" value="ECO:0007669"/>
    <property type="project" value="InterPro"/>
</dbReference>
<dbReference type="GO" id="GO:0015631">
    <property type="term" value="F:tubulin binding"/>
    <property type="evidence" value="ECO:0007669"/>
    <property type="project" value="InterPro"/>
</dbReference>
<keyword evidence="7" id="KW-0007">Acetylation</keyword>
<accession>A0AAE2D893</accession>
<dbReference type="Pfam" id="PF18383">
    <property type="entry name" value="IFT81_CH"/>
    <property type="match status" value="1"/>
</dbReference>
<evidence type="ECO:0000313" key="20">
    <source>
        <dbReference type="Proteomes" id="UP001292079"/>
    </source>
</evidence>
<comment type="function">
    <text evidence="13">Component of the intraflagellar transport (IFT) complex B: together with IFT74, forms a tubulin-binding module that specifically mediates transport of tubulin within the cilium. Binds tubulin via its CH (calponin-homology)-like region. Required for ciliogenesis. Required for proper regulation of SHH signaling. Plays an important role during spermatogenesis by modulating the assembly and elongation of the sperm flagella.</text>
</comment>
<evidence type="ECO:0000256" key="14">
    <source>
        <dbReference type="ARBA" id="ARBA00073058"/>
    </source>
</evidence>
<dbReference type="GO" id="GO:0042073">
    <property type="term" value="P:intraciliary transport"/>
    <property type="evidence" value="ECO:0007669"/>
    <property type="project" value="InterPro"/>
</dbReference>
<feature type="compositionally biased region" description="Basic and acidic residues" evidence="17">
    <location>
        <begin position="612"/>
        <end position="622"/>
    </location>
</feature>
<evidence type="ECO:0000256" key="12">
    <source>
        <dbReference type="ARBA" id="ARBA00043983"/>
    </source>
</evidence>
<feature type="coiled-coil region" evidence="16">
    <location>
        <begin position="362"/>
        <end position="389"/>
    </location>
</feature>
<feature type="coiled-coil region" evidence="16">
    <location>
        <begin position="226"/>
        <end position="253"/>
    </location>
</feature>
<evidence type="ECO:0000256" key="13">
    <source>
        <dbReference type="ARBA" id="ARBA00055755"/>
    </source>
</evidence>
<feature type="domain" description="IFT81 calponin homology" evidence="18">
    <location>
        <begin position="3"/>
        <end position="126"/>
    </location>
</feature>
<keyword evidence="8 16" id="KW-0175">Coiled coil</keyword>
<evidence type="ECO:0000256" key="3">
    <source>
        <dbReference type="ARBA" id="ARBA00022553"/>
    </source>
</evidence>
<dbReference type="Proteomes" id="UP001292079">
    <property type="component" value="Unassembled WGS sequence"/>
</dbReference>
<keyword evidence="2" id="KW-0963">Cytoplasm</keyword>